<keyword evidence="1" id="KW-0472">Membrane</keyword>
<keyword evidence="1" id="KW-0812">Transmembrane</keyword>
<proteinExistence type="predicted"/>
<reference evidence="2 3" key="1">
    <citation type="submission" date="2008-08" db="EMBL/GenBank/DDBJ databases">
        <authorList>
            <person name="Madupu R."/>
            <person name="Durkin A.S."/>
            <person name="Torralba M."/>
            <person name="Methe B."/>
            <person name="Sutton G.G."/>
            <person name="Strausberg R.L."/>
            <person name="Nelson K.E."/>
        </authorList>
    </citation>
    <scope>NUCLEOTIDE SEQUENCE [LARGE SCALE GENOMIC DNA]</scope>
    <source>
        <strain evidence="2 3">RM3267</strain>
    </source>
</reference>
<keyword evidence="1" id="KW-1133">Transmembrane helix</keyword>
<evidence type="ECO:0000256" key="1">
    <source>
        <dbReference type="SAM" id="Phobius"/>
    </source>
</evidence>
<dbReference type="EMBL" id="ACFU01000031">
    <property type="protein sequence ID" value="EEF12964.1"/>
    <property type="molecule type" value="Genomic_DNA"/>
</dbReference>
<evidence type="ECO:0000313" key="3">
    <source>
        <dbReference type="Proteomes" id="UP000003082"/>
    </source>
</evidence>
<sequence length="43" mass="4625">MKGIVGGKSLILKIYTTNLGAMMGFSLFLQNMASSVLSTKKED</sequence>
<dbReference type="Proteomes" id="UP000003082">
    <property type="component" value="Unassembled WGS sequence"/>
</dbReference>
<accession>B9D4U9</accession>
<evidence type="ECO:0000313" key="2">
    <source>
        <dbReference type="EMBL" id="EEF12964.1"/>
    </source>
</evidence>
<name>B9D4U9_CAMRE</name>
<dbReference type="AlphaFoldDB" id="B9D4U9"/>
<organism evidence="2 3">
    <name type="scientific">Campylobacter rectus RM3267</name>
    <dbReference type="NCBI Taxonomy" id="553218"/>
    <lineage>
        <taxon>Bacteria</taxon>
        <taxon>Pseudomonadati</taxon>
        <taxon>Campylobacterota</taxon>
        <taxon>Epsilonproteobacteria</taxon>
        <taxon>Campylobacterales</taxon>
        <taxon>Campylobacteraceae</taxon>
        <taxon>Campylobacter</taxon>
    </lineage>
</organism>
<protein>
    <submittedName>
        <fullName evidence="2">Uncharacterized protein</fullName>
    </submittedName>
</protein>
<comment type="caution">
    <text evidence="2">The sequence shown here is derived from an EMBL/GenBank/DDBJ whole genome shotgun (WGS) entry which is preliminary data.</text>
</comment>
<keyword evidence="3" id="KW-1185">Reference proteome</keyword>
<feature type="transmembrane region" description="Helical" evidence="1">
    <location>
        <begin position="12"/>
        <end position="33"/>
    </location>
</feature>
<gene>
    <name evidence="2" type="ORF">CAMRE0001_0812</name>
</gene>